<proteinExistence type="inferred from homology"/>
<organism evidence="3 4">
    <name type="scientific">Pedobacter cryoconitis</name>
    <dbReference type="NCBI Taxonomy" id="188932"/>
    <lineage>
        <taxon>Bacteria</taxon>
        <taxon>Pseudomonadati</taxon>
        <taxon>Bacteroidota</taxon>
        <taxon>Sphingobacteriia</taxon>
        <taxon>Sphingobacteriales</taxon>
        <taxon>Sphingobacteriaceae</taxon>
        <taxon>Pedobacter</taxon>
    </lineage>
</organism>
<dbReference type="Pfam" id="PF03938">
    <property type="entry name" value="OmpH"/>
    <property type="match status" value="1"/>
</dbReference>
<keyword evidence="2" id="KW-0732">Signal</keyword>
<evidence type="ECO:0000313" key="3">
    <source>
        <dbReference type="EMBL" id="AMQ00236.1"/>
    </source>
</evidence>
<dbReference type="GO" id="GO:0005829">
    <property type="term" value="C:cytosol"/>
    <property type="evidence" value="ECO:0007669"/>
    <property type="project" value="TreeGrafter"/>
</dbReference>
<keyword evidence="4" id="KW-1185">Reference proteome</keyword>
<name>A0A127VFZ1_9SPHI</name>
<sequence length="187" mass="21654">MLSNWVVLINREMRKIILIGVLVFAGFGAFAQKFAYVDTEYILKNLPEYKSSQNQLNVLSQQWQKEVDANFTAIDKMYKAYQADQVLLTDDMRKRRENDIIEKEKAAKEFQRQKFGPEGELFQTRAKLLKPIQDKVTGVIADLAKTKFLDFIFDKSSEATMMIYASSNYDLSNDVIIRLGYKPNTVK</sequence>
<dbReference type="GO" id="GO:0050821">
    <property type="term" value="P:protein stabilization"/>
    <property type="evidence" value="ECO:0007669"/>
    <property type="project" value="TreeGrafter"/>
</dbReference>
<evidence type="ECO:0000256" key="2">
    <source>
        <dbReference type="ARBA" id="ARBA00022729"/>
    </source>
</evidence>
<gene>
    <name evidence="3" type="ORF">AY601_3368</name>
</gene>
<accession>A0A127VFZ1</accession>
<dbReference type="PANTHER" id="PTHR35089:SF1">
    <property type="entry name" value="CHAPERONE PROTEIN SKP"/>
    <property type="match status" value="1"/>
</dbReference>
<dbReference type="EMBL" id="CP014504">
    <property type="protein sequence ID" value="AMQ00236.1"/>
    <property type="molecule type" value="Genomic_DNA"/>
</dbReference>
<dbReference type="SMART" id="SM00935">
    <property type="entry name" value="OmpH"/>
    <property type="match status" value="1"/>
</dbReference>
<reference evidence="3 4" key="1">
    <citation type="submission" date="2016-03" db="EMBL/GenBank/DDBJ databases">
        <title>Complete genome sequence of Pedobacter cryoconitis PAMC 27485.</title>
        <authorList>
            <person name="Lee J."/>
            <person name="Kim O.-S."/>
        </authorList>
    </citation>
    <scope>NUCLEOTIDE SEQUENCE [LARGE SCALE GENOMIC DNA]</scope>
    <source>
        <strain evidence="3 4">PAMC 27485</strain>
    </source>
</reference>
<dbReference type="PATRIC" id="fig|188932.3.peg.3504"/>
<protein>
    <submittedName>
        <fullName evidence="3">Membrane protein</fullName>
    </submittedName>
</protein>
<dbReference type="PANTHER" id="PTHR35089">
    <property type="entry name" value="CHAPERONE PROTEIN SKP"/>
    <property type="match status" value="1"/>
</dbReference>
<dbReference type="KEGG" id="pcm:AY601_3368"/>
<dbReference type="SUPFAM" id="SSF111384">
    <property type="entry name" value="OmpH-like"/>
    <property type="match status" value="1"/>
</dbReference>
<evidence type="ECO:0000256" key="1">
    <source>
        <dbReference type="ARBA" id="ARBA00009091"/>
    </source>
</evidence>
<dbReference type="InterPro" id="IPR005632">
    <property type="entry name" value="Chaperone_Skp"/>
</dbReference>
<dbReference type="Gene3D" id="3.30.910.20">
    <property type="entry name" value="Skp domain"/>
    <property type="match status" value="1"/>
</dbReference>
<dbReference type="InterPro" id="IPR024930">
    <property type="entry name" value="Skp_dom_sf"/>
</dbReference>
<evidence type="ECO:0000313" key="4">
    <source>
        <dbReference type="Proteomes" id="UP000071561"/>
    </source>
</evidence>
<dbReference type="GO" id="GO:0051082">
    <property type="term" value="F:unfolded protein binding"/>
    <property type="evidence" value="ECO:0007669"/>
    <property type="project" value="InterPro"/>
</dbReference>
<comment type="similarity">
    <text evidence="1">Belongs to the Skp family.</text>
</comment>
<dbReference type="Proteomes" id="UP000071561">
    <property type="component" value="Chromosome"/>
</dbReference>
<dbReference type="AlphaFoldDB" id="A0A127VFZ1"/>